<comment type="caution">
    <text evidence="1">The sequence shown here is derived from an EMBL/GenBank/DDBJ whole genome shotgun (WGS) entry which is preliminary data.</text>
</comment>
<sequence>MSLTEVCALLTVVIGLLTLLVTVAKASFDAGWKISHDHDDKNKKD</sequence>
<accession>C7H316</accession>
<evidence type="ECO:0000313" key="1">
    <source>
        <dbReference type="EMBL" id="EEU97750.1"/>
    </source>
</evidence>
<evidence type="ECO:0000313" key="2">
    <source>
        <dbReference type="Proteomes" id="UP000004619"/>
    </source>
</evidence>
<keyword evidence="2" id="KW-1185">Reference proteome</keyword>
<name>C7H316_FAED2</name>
<reference evidence="1" key="1">
    <citation type="submission" date="2009-08" db="EMBL/GenBank/DDBJ databases">
        <authorList>
            <person name="Weinstock G."/>
            <person name="Sodergren E."/>
            <person name="Clifton S."/>
            <person name="Fulton L."/>
            <person name="Fulton B."/>
            <person name="Courtney L."/>
            <person name="Fronick C."/>
            <person name="Harrison M."/>
            <person name="Strong C."/>
            <person name="Farmer C."/>
            <person name="Delahaunty K."/>
            <person name="Markovic C."/>
            <person name="Hall O."/>
            <person name="Minx P."/>
            <person name="Tomlinson C."/>
            <person name="Mitreva M."/>
            <person name="Nelson J."/>
            <person name="Hou S."/>
            <person name="Wollam A."/>
            <person name="Pepin K.H."/>
            <person name="Johnson M."/>
            <person name="Bhonagiri V."/>
            <person name="Nash W.E."/>
            <person name="Warren W."/>
            <person name="Chinwalla A."/>
            <person name="Mardis E.R."/>
            <person name="Wilson R.K."/>
        </authorList>
    </citation>
    <scope>NUCLEOTIDE SEQUENCE [LARGE SCALE GENOMIC DNA]</scope>
    <source>
        <strain evidence="1">A2-165</strain>
    </source>
</reference>
<gene>
    <name evidence="1" type="ORF">FAEPRAA2165_00664</name>
</gene>
<dbReference type="AlphaFoldDB" id="C7H316"/>
<dbReference type="STRING" id="411483.FAEPRAA2165_00664"/>
<proteinExistence type="predicted"/>
<organism evidence="1 2">
    <name type="scientific">Faecalibacterium duncaniae (strain DSM 17677 / JCM 31915 / A2-165)</name>
    <name type="common">Faecalibacterium prausnitzii</name>
    <dbReference type="NCBI Taxonomy" id="411483"/>
    <lineage>
        <taxon>Bacteria</taxon>
        <taxon>Bacillati</taxon>
        <taxon>Bacillota</taxon>
        <taxon>Clostridia</taxon>
        <taxon>Eubacteriales</taxon>
        <taxon>Oscillospiraceae</taxon>
        <taxon>Faecalibacterium</taxon>
    </lineage>
</organism>
<protein>
    <submittedName>
        <fullName evidence="1">Uncharacterized protein</fullName>
    </submittedName>
</protein>
<dbReference type="EMBL" id="ACOP02000009">
    <property type="protein sequence ID" value="EEU97750.1"/>
    <property type="molecule type" value="Genomic_DNA"/>
</dbReference>
<dbReference type="GeneID" id="90661656"/>
<dbReference type="RefSeq" id="WP_005930165.1">
    <property type="nucleotide sequence ID" value="NZ_CP022479.1"/>
</dbReference>
<dbReference type="Proteomes" id="UP000004619">
    <property type="component" value="Unassembled WGS sequence"/>
</dbReference>
<dbReference type="HOGENOM" id="CLU_3200056_0_0_9"/>